<dbReference type="AlphaFoldDB" id="A0A9J9LGS3"/>
<sequence>MMDGDQAWRRQNMGRLLNRAIARFEGRVFDLLHQQGYTAVRTSHIGLTRNLDLDGTAITELARRAAMTKQAMGELVVQCEAIGLVFRETSAEDARVRIVRFTAEGRQWLEAFRAAIEQAESEARQGIGSAAFTEMIGALRTYLADGCEI</sequence>
<dbReference type="PANTHER" id="PTHR33164">
    <property type="entry name" value="TRANSCRIPTIONAL REGULATOR, MARR FAMILY"/>
    <property type="match status" value="1"/>
</dbReference>
<evidence type="ECO:0000259" key="1">
    <source>
        <dbReference type="PROSITE" id="PS50995"/>
    </source>
</evidence>
<dbReference type="InterPro" id="IPR036390">
    <property type="entry name" value="WH_DNA-bd_sf"/>
</dbReference>
<dbReference type="GO" id="GO:0006950">
    <property type="term" value="P:response to stress"/>
    <property type="evidence" value="ECO:0007669"/>
    <property type="project" value="TreeGrafter"/>
</dbReference>
<dbReference type="Gene3D" id="1.10.10.10">
    <property type="entry name" value="Winged helix-like DNA-binding domain superfamily/Winged helix DNA-binding domain"/>
    <property type="match status" value="1"/>
</dbReference>
<dbReference type="PROSITE" id="PS50995">
    <property type="entry name" value="HTH_MARR_2"/>
    <property type="match status" value="1"/>
</dbReference>
<dbReference type="SUPFAM" id="SSF46785">
    <property type="entry name" value="Winged helix' DNA-binding domain"/>
    <property type="match status" value="1"/>
</dbReference>
<dbReference type="KEGG" id="swi:Swit_5060"/>
<keyword evidence="2" id="KW-0614">Plasmid</keyword>
<evidence type="ECO:0000313" key="3">
    <source>
        <dbReference type="Proteomes" id="UP000001989"/>
    </source>
</evidence>
<dbReference type="EMBL" id="CP000701">
    <property type="protein sequence ID" value="ABQ71673.1"/>
    <property type="molecule type" value="Genomic_DNA"/>
</dbReference>
<gene>
    <name evidence="2" type="ordered locus">Swit_5060</name>
</gene>
<dbReference type="SMART" id="SM00347">
    <property type="entry name" value="HTH_MARR"/>
    <property type="match status" value="1"/>
</dbReference>
<reference evidence="2 3" key="1">
    <citation type="journal article" date="2010" name="J. Bacteriol.">
        <title>Genome sequence of the dioxin-mineralizing bacterium Sphingomonas wittichii RW1.</title>
        <authorList>
            <person name="Miller T.R."/>
            <person name="Delcher A.L."/>
            <person name="Salzberg S.L."/>
            <person name="Saunders E."/>
            <person name="Detter J.C."/>
            <person name="Halden R.U."/>
        </authorList>
    </citation>
    <scope>NUCLEOTIDE SEQUENCE [LARGE SCALE GENOMIC DNA]</scope>
    <source>
        <strain evidence="3">DSM 6014 / CCUG 31198 / JCM 15750 / NBRC 105917 / EY 4224 / RW1</strain>
    </source>
</reference>
<proteinExistence type="predicted"/>
<dbReference type="PANTHER" id="PTHR33164:SF57">
    <property type="entry name" value="MARR-FAMILY TRANSCRIPTIONAL REGULATOR"/>
    <property type="match status" value="1"/>
</dbReference>
<geneLocation type="plasmid" evidence="2 3">
    <name>pSWIT02</name>
</geneLocation>
<keyword evidence="3" id="KW-1185">Reference proteome</keyword>
<accession>A0A9J9LGS3</accession>
<dbReference type="InterPro" id="IPR036388">
    <property type="entry name" value="WH-like_DNA-bd_sf"/>
</dbReference>
<dbReference type="InterPro" id="IPR039422">
    <property type="entry name" value="MarR/SlyA-like"/>
</dbReference>
<evidence type="ECO:0000313" key="2">
    <source>
        <dbReference type="EMBL" id="ABQ71673.1"/>
    </source>
</evidence>
<organism evidence="2 3">
    <name type="scientific">Rhizorhabdus wittichii (strain DSM 6014 / CCUG 31198 / JCM 15750 / NBRC 105917 / EY 4224 / RW1)</name>
    <name type="common">Sphingomonas wittichii</name>
    <dbReference type="NCBI Taxonomy" id="392499"/>
    <lineage>
        <taxon>Bacteria</taxon>
        <taxon>Pseudomonadati</taxon>
        <taxon>Pseudomonadota</taxon>
        <taxon>Alphaproteobacteria</taxon>
        <taxon>Sphingomonadales</taxon>
        <taxon>Sphingomonadaceae</taxon>
        <taxon>Rhizorhabdus</taxon>
    </lineage>
</organism>
<protein>
    <submittedName>
        <fullName evidence="2">Transcriptional regulator, MarR family</fullName>
    </submittedName>
</protein>
<dbReference type="InterPro" id="IPR000835">
    <property type="entry name" value="HTH_MarR-typ"/>
</dbReference>
<feature type="domain" description="HTH marR-type" evidence="1">
    <location>
        <begin position="10"/>
        <end position="144"/>
    </location>
</feature>
<dbReference type="GO" id="GO:0003700">
    <property type="term" value="F:DNA-binding transcription factor activity"/>
    <property type="evidence" value="ECO:0007669"/>
    <property type="project" value="InterPro"/>
</dbReference>
<name>A0A9J9LGS3_RHIWR</name>
<dbReference type="Proteomes" id="UP000001989">
    <property type="component" value="Plasmid pSWIT02"/>
</dbReference>